<dbReference type="STRING" id="1198029.A0A1U7LT90"/>
<dbReference type="GO" id="GO:0007021">
    <property type="term" value="P:tubulin complex assembly"/>
    <property type="evidence" value="ECO:0007669"/>
    <property type="project" value="UniProtKB-UniRule"/>
</dbReference>
<evidence type="ECO:0000313" key="6">
    <source>
        <dbReference type="Proteomes" id="UP000186594"/>
    </source>
</evidence>
<evidence type="ECO:0000256" key="2">
    <source>
        <dbReference type="ARBA" id="ARBA00023186"/>
    </source>
</evidence>
<dbReference type="AlphaFoldDB" id="A0A1U7LT90"/>
<dbReference type="SUPFAM" id="SSF46988">
    <property type="entry name" value="Tubulin chaperone cofactor A"/>
    <property type="match status" value="1"/>
</dbReference>
<keyword evidence="4" id="KW-0175">Coiled coil</keyword>
<dbReference type="Proteomes" id="UP000186594">
    <property type="component" value="Unassembled WGS sequence"/>
</dbReference>
<reference evidence="5 6" key="1">
    <citation type="submission" date="2016-04" db="EMBL/GenBank/DDBJ databases">
        <title>Evolutionary innovation and constraint leading to complex multicellularity in the Ascomycota.</title>
        <authorList>
            <person name="Cisse O."/>
            <person name="Nguyen A."/>
            <person name="Hewitt D.A."/>
            <person name="Jedd G."/>
            <person name="Stajich J.E."/>
        </authorList>
    </citation>
    <scope>NUCLEOTIDE SEQUENCE [LARGE SCALE GENOMIC DNA]</scope>
    <source>
        <strain evidence="5 6">DAH-3</strain>
    </source>
</reference>
<dbReference type="InterPro" id="IPR004226">
    <property type="entry name" value="TBCA"/>
</dbReference>
<evidence type="ECO:0000256" key="4">
    <source>
        <dbReference type="SAM" id="Coils"/>
    </source>
</evidence>
<name>A0A1U7LT90_NEOID</name>
<protein>
    <recommendedName>
        <fullName evidence="3">Tubulin-specific chaperone A</fullName>
    </recommendedName>
</protein>
<dbReference type="Pfam" id="PF02970">
    <property type="entry name" value="TBCA"/>
    <property type="match status" value="1"/>
</dbReference>
<keyword evidence="3" id="KW-0206">Cytoskeleton</keyword>
<dbReference type="PANTHER" id="PTHR21500">
    <property type="entry name" value="TUBULIN-SPECIFIC CHAPERONE A"/>
    <property type="match status" value="1"/>
</dbReference>
<comment type="subcellular location">
    <subcellularLocation>
        <location evidence="3">Cytoplasm</location>
        <location evidence="3">Cytoskeleton</location>
    </subcellularLocation>
</comment>
<comment type="similarity">
    <text evidence="1 3">Belongs to the TBCA family.</text>
</comment>
<dbReference type="Gene3D" id="1.20.58.90">
    <property type="match status" value="1"/>
</dbReference>
<dbReference type="OMA" id="DENREYM"/>
<keyword evidence="6" id="KW-1185">Reference proteome</keyword>
<dbReference type="GO" id="GO:0007023">
    <property type="term" value="P:post-chaperonin tubulin folding pathway"/>
    <property type="evidence" value="ECO:0007669"/>
    <property type="project" value="UniProtKB-UniRule"/>
</dbReference>
<dbReference type="GO" id="GO:0005874">
    <property type="term" value="C:microtubule"/>
    <property type="evidence" value="ECO:0007669"/>
    <property type="project" value="UniProtKB-KW"/>
</dbReference>
<dbReference type="GO" id="GO:0048487">
    <property type="term" value="F:beta-tubulin binding"/>
    <property type="evidence" value="ECO:0007669"/>
    <property type="project" value="InterPro"/>
</dbReference>
<keyword evidence="3" id="KW-0493">Microtubule</keyword>
<gene>
    <name evidence="5" type="ORF">NEOLI_001381</name>
</gene>
<dbReference type="EMBL" id="LXFE01000294">
    <property type="protein sequence ID" value="OLL25864.1"/>
    <property type="molecule type" value="Genomic_DNA"/>
</dbReference>
<dbReference type="OrthoDB" id="296187at2759"/>
<evidence type="ECO:0000256" key="3">
    <source>
        <dbReference type="RuleBase" id="RU364030"/>
    </source>
</evidence>
<dbReference type="PANTHER" id="PTHR21500:SF0">
    <property type="entry name" value="TUBULIN-SPECIFIC CHAPERONE A"/>
    <property type="match status" value="1"/>
</dbReference>
<feature type="coiled-coil region" evidence="4">
    <location>
        <begin position="26"/>
        <end position="64"/>
    </location>
</feature>
<dbReference type="GO" id="GO:0005829">
    <property type="term" value="C:cytosol"/>
    <property type="evidence" value="ECO:0007669"/>
    <property type="project" value="TreeGrafter"/>
</dbReference>
<proteinExistence type="inferred from homology"/>
<accession>A0A1U7LT90</accession>
<evidence type="ECO:0000313" key="5">
    <source>
        <dbReference type="EMBL" id="OLL25864.1"/>
    </source>
</evidence>
<organism evidence="5 6">
    <name type="scientific">Neolecta irregularis (strain DAH-3)</name>
    <dbReference type="NCBI Taxonomy" id="1198029"/>
    <lineage>
        <taxon>Eukaryota</taxon>
        <taxon>Fungi</taxon>
        <taxon>Dikarya</taxon>
        <taxon>Ascomycota</taxon>
        <taxon>Taphrinomycotina</taxon>
        <taxon>Neolectales</taxon>
        <taxon>Neolectaceae</taxon>
        <taxon>Neolecta</taxon>
    </lineage>
</organism>
<evidence type="ECO:0000256" key="1">
    <source>
        <dbReference type="ARBA" id="ARBA00006806"/>
    </source>
</evidence>
<keyword evidence="2 3" id="KW-0143">Chaperone</keyword>
<keyword evidence="3" id="KW-0963">Cytoplasm</keyword>
<sequence>MSSKLKDLTIKTGVLKRLIKEEASYWKEVEREKRRLEKVRADAEEDLEIRLRKQNEVIEDTRQMIPHVHKRLLKSLQDLEDLVATEDPEYEGSAEIEEARKWIEEGRKAQNMPEFNGV</sequence>
<comment type="subunit">
    <text evidence="3">Supercomplex made of cofactors A to E. Cofactors A and D function by capturing and stabilizing tubulin in a quasi-native conformation. Cofactor E binds to the cofactor D-tubulin complex; interaction with cofactor C then causes the release of tubulin polypeptides that are committed to the native state.</text>
</comment>
<dbReference type="InterPro" id="IPR036126">
    <property type="entry name" value="TBCA_sf"/>
</dbReference>
<comment type="caution">
    <text evidence="5">The sequence shown here is derived from an EMBL/GenBank/DDBJ whole genome shotgun (WGS) entry which is preliminary data.</text>
</comment>